<dbReference type="InterPro" id="IPR011059">
    <property type="entry name" value="Metal-dep_hydrolase_composite"/>
</dbReference>
<proteinExistence type="inferred from homology"/>
<comment type="cofactor">
    <cofactor evidence="1">
        <name>Zn(2+)</name>
        <dbReference type="ChEBI" id="CHEBI:29105"/>
    </cofactor>
</comment>
<evidence type="ECO:0000313" key="7">
    <source>
        <dbReference type="EMBL" id="POZ91036.1"/>
    </source>
</evidence>
<dbReference type="InterPro" id="IPR032466">
    <property type="entry name" value="Metal_Hydrolase"/>
</dbReference>
<dbReference type="GO" id="GO:0046872">
    <property type="term" value="F:metal ion binding"/>
    <property type="evidence" value="ECO:0007669"/>
    <property type="project" value="UniProtKB-KW"/>
</dbReference>
<reference evidence="7 8" key="1">
    <citation type="submission" date="2014-01" db="EMBL/GenBank/DDBJ databases">
        <title>Comparative genomics of Petrotoga.</title>
        <authorList>
            <person name="Chow K."/>
            <person name="Charchuk R."/>
            <person name="Nesbo C.L."/>
        </authorList>
    </citation>
    <scope>NUCLEOTIDE SEQUENCE [LARGE SCALE GENOMIC DNA]</scope>
    <source>
        <strain evidence="7 8">DSM 16923</strain>
    </source>
</reference>
<feature type="modified residue" description="N6-carboxylysine" evidence="5">
    <location>
        <position position="150"/>
    </location>
</feature>
<dbReference type="GO" id="GO:0005829">
    <property type="term" value="C:cytosol"/>
    <property type="evidence" value="ECO:0007669"/>
    <property type="project" value="TreeGrafter"/>
</dbReference>
<keyword evidence="8" id="KW-1185">Reference proteome</keyword>
<dbReference type="FunFam" id="3.20.20.140:FF:000174">
    <property type="entry name" value="Dihydropyrimidinase-related protein 2"/>
    <property type="match status" value="1"/>
</dbReference>
<dbReference type="Proteomes" id="UP000236950">
    <property type="component" value="Unassembled WGS sequence"/>
</dbReference>
<dbReference type="PANTHER" id="PTHR11647:SF1">
    <property type="entry name" value="COLLAPSIN RESPONSE MEDIATOR PROTEIN"/>
    <property type="match status" value="1"/>
</dbReference>
<evidence type="ECO:0000256" key="1">
    <source>
        <dbReference type="ARBA" id="ARBA00001947"/>
    </source>
</evidence>
<comment type="similarity">
    <text evidence="2">Belongs to the metallo-dependent hydrolases superfamily. Hydantoinase/dihydropyrimidinase family.</text>
</comment>
<feature type="domain" description="Amidohydrolase-related" evidence="6">
    <location>
        <begin position="50"/>
        <end position="433"/>
    </location>
</feature>
<dbReference type="GO" id="GO:0016812">
    <property type="term" value="F:hydrolase activity, acting on carbon-nitrogen (but not peptide) bonds, in cyclic amides"/>
    <property type="evidence" value="ECO:0007669"/>
    <property type="project" value="TreeGrafter"/>
</dbReference>
<dbReference type="InterPro" id="IPR050378">
    <property type="entry name" value="Metallo-dep_Hydrolases_sf"/>
</dbReference>
<keyword evidence="3" id="KW-0479">Metal-binding</keyword>
<dbReference type="SUPFAM" id="SSF51556">
    <property type="entry name" value="Metallo-dependent hydrolases"/>
    <property type="match status" value="1"/>
</dbReference>
<evidence type="ECO:0000313" key="8">
    <source>
        <dbReference type="Proteomes" id="UP000236950"/>
    </source>
</evidence>
<dbReference type="NCBIfam" id="TIGR02033">
    <property type="entry name" value="D-hydantoinase"/>
    <property type="match status" value="1"/>
</dbReference>
<dbReference type="InterPro" id="IPR006680">
    <property type="entry name" value="Amidohydro-rel"/>
</dbReference>
<evidence type="ECO:0000256" key="4">
    <source>
        <dbReference type="ARBA" id="ARBA00022801"/>
    </source>
</evidence>
<evidence type="ECO:0000256" key="5">
    <source>
        <dbReference type="PIRSR" id="PIRSR611778-50"/>
    </source>
</evidence>
<dbReference type="PANTHER" id="PTHR11647">
    <property type="entry name" value="HYDRANTOINASE/DIHYDROPYRIMIDINASE FAMILY MEMBER"/>
    <property type="match status" value="1"/>
</dbReference>
<comment type="caution">
    <text evidence="7">The sequence shown here is derived from an EMBL/GenBank/DDBJ whole genome shotgun (WGS) entry which is preliminary data.</text>
</comment>
<keyword evidence="4" id="KW-0378">Hydrolase</keyword>
<comment type="PTM">
    <text evidence="5">Carbamylation allows a single lysine to coordinate two divalent metal cations.</text>
</comment>
<dbReference type="Gene3D" id="2.30.40.10">
    <property type="entry name" value="Urease, subunit C, domain 1"/>
    <property type="match status" value="1"/>
</dbReference>
<evidence type="ECO:0000259" key="6">
    <source>
        <dbReference type="Pfam" id="PF01979"/>
    </source>
</evidence>
<organism evidence="7 8">
    <name type="scientific">Petrotoga halophila DSM 16923</name>
    <dbReference type="NCBI Taxonomy" id="1122953"/>
    <lineage>
        <taxon>Bacteria</taxon>
        <taxon>Thermotogati</taxon>
        <taxon>Thermotogota</taxon>
        <taxon>Thermotogae</taxon>
        <taxon>Petrotogales</taxon>
        <taxon>Petrotogaceae</taxon>
        <taxon>Petrotoga</taxon>
    </lineage>
</organism>
<dbReference type="EMBL" id="JALY01000226">
    <property type="protein sequence ID" value="POZ91036.1"/>
    <property type="molecule type" value="Genomic_DNA"/>
</dbReference>
<dbReference type="Gene3D" id="3.20.20.140">
    <property type="entry name" value="Metal-dependent hydrolases"/>
    <property type="match status" value="1"/>
</dbReference>
<accession>A0A2S5ED08</accession>
<dbReference type="InterPro" id="IPR011778">
    <property type="entry name" value="Hydantoinase/dihydroPyrase"/>
</dbReference>
<protein>
    <submittedName>
        <fullName evidence="7">Dihydropyrimidinase</fullName>
    </submittedName>
</protein>
<gene>
    <name evidence="7" type="ORF">AA81_10845</name>
</gene>
<dbReference type="SUPFAM" id="SSF51338">
    <property type="entry name" value="Composite domain of metallo-dependent hydrolases"/>
    <property type="match status" value="2"/>
</dbReference>
<name>A0A2S5ED08_9BACT</name>
<evidence type="ECO:0000256" key="2">
    <source>
        <dbReference type="ARBA" id="ARBA00008829"/>
    </source>
</evidence>
<sequence>MEVLIKNGLVVTATKAEKKDIKIVGEKIKEIDANLDPYIDEEVIDASGKYVFPGIIDSHTHFSLHARGTTSIDDFYWGGRSAALGGVTTHIDFADMEDASLMKGLEKRFEETKDSVIDFHFHMVINNNFDPLKQNHQLKEIKDCGISSLKAFTTYRNIYMLSPEKWGPLFRATSDNDLIVAVHAEDNEIIEKNIIKFQKENKLDVQYHPDIRPSEAEQKAVKEICEIAHKTNASLYIVHLSSEKGYQVVKDYKNLEDFKLYVETTPHYLLLTRELLNGPKARLYLMTPPLRERQDNEALWEGVKKGFIDVIATDHCAYNAEQKSKGENSLDIFPGIPGVETLLPLVYTYGVNKGLISVNRLVELLSTNPAKIFKLYPKKGTIAVGSDADLVIFDPNLKEVLNSSNTHSKAGYTPFEGFEVEGIPITTILRGKVIVKDRKFMGEKGFGRFVKAI</sequence>
<dbReference type="Pfam" id="PF01979">
    <property type="entry name" value="Amidohydro_1"/>
    <property type="match status" value="1"/>
</dbReference>
<dbReference type="AlphaFoldDB" id="A0A2S5ED08"/>
<evidence type="ECO:0000256" key="3">
    <source>
        <dbReference type="ARBA" id="ARBA00022723"/>
    </source>
</evidence>